<sequence length="335" mass="37243">MMITQCLLVAGIVAVAVSMPVTQEEYARYISQQQTEKGQPIRRPVLLQVVPAGGSAYQQPAAASPRPAYQQPAAYQPQPAAYQPQPSAYQPQPQQAAYQPQSAAYQPSSYQSRQTYQQPEEYQQPEQQYQPSPRPQQAPRPKAPSKPKSQNRPEKPEDEENDNNPNAQYQFSFDISDDESTNYHNRKEQRDGEKISGSYSVVDSDGFIRTVTYTADPEEGFKAEVSREPTNIQVKIPTPAPQTSPAPQYRLPERKPQQPQYISVQASEPESAAQPADPISGYYRNPAPQQQVKQAPALHRFAAPRPQSAGHKASALGYASTPTNSPPIIYQAYDQ</sequence>
<name>A0AAV0VKL1_9HEMI</name>
<evidence type="ECO:0008006" key="7">
    <source>
        <dbReference type="Google" id="ProtNLM"/>
    </source>
</evidence>
<keyword evidence="6" id="KW-1185">Reference proteome</keyword>
<reference evidence="5 6" key="1">
    <citation type="submission" date="2023-01" db="EMBL/GenBank/DDBJ databases">
        <authorList>
            <person name="Whitehead M."/>
        </authorList>
    </citation>
    <scope>NUCLEOTIDE SEQUENCE [LARGE SCALE GENOMIC DNA]</scope>
</reference>
<feature type="region of interest" description="Disordered" evidence="3">
    <location>
        <begin position="215"/>
        <end position="335"/>
    </location>
</feature>
<dbReference type="PANTHER" id="PTHR12236:SF18">
    <property type="entry name" value="CUTICULAR PROTEIN 66D"/>
    <property type="match status" value="1"/>
</dbReference>
<feature type="signal peptide" evidence="4">
    <location>
        <begin position="1"/>
        <end position="18"/>
    </location>
</feature>
<accession>A0AAV0VKL1</accession>
<dbReference type="InterPro" id="IPR051217">
    <property type="entry name" value="Insect_Cuticle_Struc_Prot"/>
</dbReference>
<feature type="compositionally biased region" description="Low complexity" evidence="3">
    <location>
        <begin position="286"/>
        <end position="297"/>
    </location>
</feature>
<dbReference type="Proteomes" id="UP001160148">
    <property type="component" value="Unassembled WGS sequence"/>
</dbReference>
<feature type="region of interest" description="Disordered" evidence="3">
    <location>
        <begin position="57"/>
        <end position="200"/>
    </location>
</feature>
<dbReference type="Pfam" id="PF00379">
    <property type="entry name" value="Chitin_bind_4"/>
    <property type="match status" value="1"/>
</dbReference>
<organism evidence="5 6">
    <name type="scientific">Macrosiphum euphorbiae</name>
    <name type="common">potato aphid</name>
    <dbReference type="NCBI Taxonomy" id="13131"/>
    <lineage>
        <taxon>Eukaryota</taxon>
        <taxon>Metazoa</taxon>
        <taxon>Ecdysozoa</taxon>
        <taxon>Arthropoda</taxon>
        <taxon>Hexapoda</taxon>
        <taxon>Insecta</taxon>
        <taxon>Pterygota</taxon>
        <taxon>Neoptera</taxon>
        <taxon>Paraneoptera</taxon>
        <taxon>Hemiptera</taxon>
        <taxon>Sternorrhyncha</taxon>
        <taxon>Aphidomorpha</taxon>
        <taxon>Aphidoidea</taxon>
        <taxon>Aphididae</taxon>
        <taxon>Macrosiphini</taxon>
        <taxon>Macrosiphum</taxon>
    </lineage>
</organism>
<evidence type="ECO:0000256" key="2">
    <source>
        <dbReference type="PROSITE-ProRule" id="PRU00497"/>
    </source>
</evidence>
<evidence type="ECO:0000313" key="6">
    <source>
        <dbReference type="Proteomes" id="UP001160148"/>
    </source>
</evidence>
<evidence type="ECO:0000256" key="1">
    <source>
        <dbReference type="ARBA" id="ARBA00022460"/>
    </source>
</evidence>
<dbReference type="GO" id="GO:0042302">
    <property type="term" value="F:structural constituent of cuticle"/>
    <property type="evidence" value="ECO:0007669"/>
    <property type="project" value="UniProtKB-UniRule"/>
</dbReference>
<dbReference type="PRINTS" id="PR00947">
    <property type="entry name" value="CUTICLE"/>
</dbReference>
<dbReference type="GO" id="GO:0031012">
    <property type="term" value="C:extracellular matrix"/>
    <property type="evidence" value="ECO:0007669"/>
    <property type="project" value="TreeGrafter"/>
</dbReference>
<feature type="compositionally biased region" description="Polar residues" evidence="3">
    <location>
        <begin position="257"/>
        <end position="268"/>
    </location>
</feature>
<evidence type="ECO:0000256" key="4">
    <source>
        <dbReference type="SAM" id="SignalP"/>
    </source>
</evidence>
<dbReference type="PROSITE" id="PS00233">
    <property type="entry name" value="CHIT_BIND_RR_1"/>
    <property type="match status" value="1"/>
</dbReference>
<dbReference type="InterPro" id="IPR000618">
    <property type="entry name" value="Insect_cuticle"/>
</dbReference>
<comment type="caution">
    <text evidence="5">The sequence shown here is derived from an EMBL/GenBank/DDBJ whole genome shotgun (WGS) entry which is preliminary data.</text>
</comment>
<dbReference type="AlphaFoldDB" id="A0AAV0VKL1"/>
<keyword evidence="4" id="KW-0732">Signal</keyword>
<gene>
    <name evidence="5" type="ORF">MEUPH1_LOCUS1883</name>
</gene>
<dbReference type="PROSITE" id="PS51155">
    <property type="entry name" value="CHIT_BIND_RR_2"/>
    <property type="match status" value="1"/>
</dbReference>
<protein>
    <recommendedName>
        <fullName evidence="7">Cuticle protein</fullName>
    </recommendedName>
</protein>
<proteinExistence type="predicted"/>
<dbReference type="GO" id="GO:0005615">
    <property type="term" value="C:extracellular space"/>
    <property type="evidence" value="ECO:0007669"/>
    <property type="project" value="TreeGrafter"/>
</dbReference>
<feature type="compositionally biased region" description="Pro residues" evidence="3">
    <location>
        <begin position="132"/>
        <end position="144"/>
    </location>
</feature>
<dbReference type="InterPro" id="IPR031311">
    <property type="entry name" value="CHIT_BIND_RR_consensus"/>
</dbReference>
<evidence type="ECO:0000313" key="5">
    <source>
        <dbReference type="EMBL" id="CAI6344796.1"/>
    </source>
</evidence>
<dbReference type="EMBL" id="CARXXK010000001">
    <property type="protein sequence ID" value="CAI6344796.1"/>
    <property type="molecule type" value="Genomic_DNA"/>
</dbReference>
<feature type="compositionally biased region" description="Basic and acidic residues" evidence="3">
    <location>
        <begin position="185"/>
        <end position="194"/>
    </location>
</feature>
<feature type="chain" id="PRO_5043404365" description="Cuticle protein" evidence="4">
    <location>
        <begin position="19"/>
        <end position="335"/>
    </location>
</feature>
<keyword evidence="1 2" id="KW-0193">Cuticle</keyword>
<dbReference type="PANTHER" id="PTHR12236">
    <property type="entry name" value="STRUCTURAL CONTITUENT OF CUTICLE"/>
    <property type="match status" value="1"/>
</dbReference>
<feature type="compositionally biased region" description="Low complexity" evidence="3">
    <location>
        <begin position="57"/>
        <end position="131"/>
    </location>
</feature>
<evidence type="ECO:0000256" key="3">
    <source>
        <dbReference type="SAM" id="MobiDB-lite"/>
    </source>
</evidence>